<sequence length="348" mass="38981">MTEQRYTILVVDDTPQNIDVLVGALRDEYHIKAATRGQKALELARSSSPPDMILLDIMMPEMDGYEVCRRLKADYTTRHIPVIFATAKIAVEDELRGLEVGAVDYITKPISPPIVRARVRTHLALYDQNRELERRVKERTEQLTRTRLEVVQRLGRAAEYKDNETGLHVIRMSYYARMLGEAVGMGEHELDLLLNAAPMHDIGKIGIPDRVLQKPGKLDAEEWAIMQTHCQIGADILGDADSSDLMAMAREIALGHHEKWDGSGYPQGLAGEAIPRVARIVAIADVFDALTSVRPYKSAWSLDEAAQHLRDNAGSHFDPALVERFLERRAELEAIQARYAETQPQAAG</sequence>
<dbReference type="InterPro" id="IPR003607">
    <property type="entry name" value="HD/PDEase_dom"/>
</dbReference>
<feature type="modified residue" description="4-aspartylphosphate" evidence="1">
    <location>
        <position position="56"/>
    </location>
</feature>
<dbReference type="InterPro" id="IPR001789">
    <property type="entry name" value="Sig_transdc_resp-reg_receiver"/>
</dbReference>
<dbReference type="Pfam" id="PF13487">
    <property type="entry name" value="HD_5"/>
    <property type="match status" value="1"/>
</dbReference>
<dbReference type="AlphaFoldDB" id="A0A095VSR0"/>
<proteinExistence type="predicted"/>
<dbReference type="InterPro" id="IPR052020">
    <property type="entry name" value="Cyclic_di-GMP/3'3'-cGAMP_PDE"/>
</dbReference>
<gene>
    <name evidence="4" type="ORF">HRUBRA_00994</name>
</gene>
<dbReference type="CDD" id="cd00077">
    <property type="entry name" value="HDc"/>
    <property type="match status" value="1"/>
</dbReference>
<dbReference type="PROSITE" id="PS50110">
    <property type="entry name" value="RESPONSE_REGULATORY"/>
    <property type="match status" value="1"/>
</dbReference>
<dbReference type="Gene3D" id="1.10.3210.10">
    <property type="entry name" value="Hypothetical protein af1432"/>
    <property type="match status" value="1"/>
</dbReference>
<dbReference type="EMBL" id="AUVB01000027">
    <property type="protein sequence ID" value="KGE04410.1"/>
    <property type="molecule type" value="Genomic_DNA"/>
</dbReference>
<dbReference type="CDD" id="cd19920">
    <property type="entry name" value="REC_PA4781-like"/>
    <property type="match status" value="1"/>
</dbReference>
<dbReference type="Proteomes" id="UP000029640">
    <property type="component" value="Unassembled WGS sequence"/>
</dbReference>
<dbReference type="SMART" id="SM00471">
    <property type="entry name" value="HDc"/>
    <property type="match status" value="1"/>
</dbReference>
<evidence type="ECO:0000259" key="3">
    <source>
        <dbReference type="PROSITE" id="PS51832"/>
    </source>
</evidence>
<dbReference type="Gene3D" id="3.40.50.2300">
    <property type="match status" value="1"/>
</dbReference>
<dbReference type="OrthoDB" id="9787688at2"/>
<dbReference type="InterPro" id="IPR011006">
    <property type="entry name" value="CheY-like_superfamily"/>
</dbReference>
<organism evidence="4 5">
    <name type="scientific">Pseudohaliea rubra DSM 19751</name>
    <dbReference type="NCBI Taxonomy" id="1265313"/>
    <lineage>
        <taxon>Bacteria</taxon>
        <taxon>Pseudomonadati</taxon>
        <taxon>Pseudomonadota</taxon>
        <taxon>Gammaproteobacteria</taxon>
        <taxon>Cellvibrionales</taxon>
        <taxon>Halieaceae</taxon>
        <taxon>Pseudohaliea</taxon>
    </lineage>
</organism>
<keyword evidence="1" id="KW-0597">Phosphoprotein</keyword>
<reference evidence="4 5" key="1">
    <citation type="journal article" date="2014" name="Genome Announc.">
        <title>Genome Sequence of Gammaproteobacterial Pseudohaliea rubra Type Strain DSM 19751, Isolated from Coastal Seawater of the Mediterranean Sea.</title>
        <authorList>
            <person name="Spring S."/>
            <person name="Fiebig A."/>
            <person name="Riedel T."/>
            <person name="Goker M."/>
            <person name="Klenk H.P."/>
        </authorList>
    </citation>
    <scope>NUCLEOTIDE SEQUENCE [LARGE SCALE GENOMIC DNA]</scope>
    <source>
        <strain evidence="4 5">DSM 19751</strain>
    </source>
</reference>
<protein>
    <submittedName>
        <fullName evidence="4">Response regulator</fullName>
    </submittedName>
</protein>
<evidence type="ECO:0000256" key="1">
    <source>
        <dbReference type="PROSITE-ProRule" id="PRU00169"/>
    </source>
</evidence>
<dbReference type="SUPFAM" id="SSF52172">
    <property type="entry name" value="CheY-like"/>
    <property type="match status" value="1"/>
</dbReference>
<dbReference type="PANTHER" id="PTHR45228:SF5">
    <property type="entry name" value="CYCLIC DI-GMP PHOSPHODIESTERASE VC_1348-RELATED"/>
    <property type="match status" value="1"/>
</dbReference>
<dbReference type="RefSeq" id="WP_035517649.1">
    <property type="nucleotide sequence ID" value="NZ_KN234785.1"/>
</dbReference>
<dbReference type="HOGENOM" id="CLU_000445_92_10_6"/>
<comment type="caution">
    <text evidence="4">The sequence shown here is derived from an EMBL/GenBank/DDBJ whole genome shotgun (WGS) entry which is preliminary data.</text>
</comment>
<accession>A0A095VSR0</accession>
<dbReference type="PROSITE" id="PS51832">
    <property type="entry name" value="HD_GYP"/>
    <property type="match status" value="1"/>
</dbReference>
<evidence type="ECO:0000313" key="5">
    <source>
        <dbReference type="Proteomes" id="UP000029640"/>
    </source>
</evidence>
<dbReference type="PANTHER" id="PTHR45228">
    <property type="entry name" value="CYCLIC DI-GMP PHOSPHODIESTERASE TM_0186-RELATED"/>
    <property type="match status" value="1"/>
</dbReference>
<dbReference type="GO" id="GO:0008081">
    <property type="term" value="F:phosphoric diester hydrolase activity"/>
    <property type="evidence" value="ECO:0007669"/>
    <property type="project" value="UniProtKB-ARBA"/>
</dbReference>
<dbReference type="STRING" id="1265313.HRUBRA_00994"/>
<dbReference type="SMART" id="SM00448">
    <property type="entry name" value="REC"/>
    <property type="match status" value="1"/>
</dbReference>
<feature type="domain" description="HD-GYP" evidence="3">
    <location>
        <begin position="143"/>
        <end position="341"/>
    </location>
</feature>
<dbReference type="InterPro" id="IPR037522">
    <property type="entry name" value="HD_GYP_dom"/>
</dbReference>
<keyword evidence="5" id="KW-1185">Reference proteome</keyword>
<evidence type="ECO:0000313" key="4">
    <source>
        <dbReference type="EMBL" id="KGE04410.1"/>
    </source>
</evidence>
<dbReference type="PATRIC" id="fig|1265313.6.peg.980"/>
<name>A0A095VSR0_9GAMM</name>
<dbReference type="GO" id="GO:0000160">
    <property type="term" value="P:phosphorelay signal transduction system"/>
    <property type="evidence" value="ECO:0007669"/>
    <property type="project" value="InterPro"/>
</dbReference>
<dbReference type="eggNOG" id="COG3437">
    <property type="taxonomic scope" value="Bacteria"/>
</dbReference>
<evidence type="ECO:0000259" key="2">
    <source>
        <dbReference type="PROSITE" id="PS50110"/>
    </source>
</evidence>
<dbReference type="SUPFAM" id="SSF109604">
    <property type="entry name" value="HD-domain/PDEase-like"/>
    <property type="match status" value="1"/>
</dbReference>
<dbReference type="Pfam" id="PF00072">
    <property type="entry name" value="Response_reg"/>
    <property type="match status" value="1"/>
</dbReference>
<feature type="domain" description="Response regulatory" evidence="2">
    <location>
        <begin position="7"/>
        <end position="123"/>
    </location>
</feature>